<gene>
    <name evidence="2" type="ORF">B0G62_102148</name>
</gene>
<sequence length="174" mass="20161">MDCQQIAKTVGWLGETWGFWIQTGAFLISALAGVAVIYYNGKQGRTKALIDLIIQQKTDHKLLEATQMVFRLHRNNIQFSRYVPSNLTADEEIATREAIIMVLNNHEFIALGIRQGAFDEKIYKRMQCSNVLKVWDAARGFVHEVRRMEKKDTFFQEIEQLAERWKKSPVTPDK</sequence>
<dbReference type="InterPro" id="IPR031876">
    <property type="entry name" value="DUF4760"/>
</dbReference>
<keyword evidence="1" id="KW-0812">Transmembrane</keyword>
<keyword evidence="1" id="KW-0472">Membrane</keyword>
<keyword evidence="3" id="KW-1185">Reference proteome</keyword>
<dbReference type="RefSeq" id="WP_103703106.1">
    <property type="nucleotide sequence ID" value="NZ_PQGA01000002.1"/>
</dbReference>
<dbReference type="AlphaFoldDB" id="A0A2S4MII2"/>
<organism evidence="2 3">
    <name type="scientific">Paraburkholderia eburnea</name>
    <dbReference type="NCBI Taxonomy" id="1189126"/>
    <lineage>
        <taxon>Bacteria</taxon>
        <taxon>Pseudomonadati</taxon>
        <taxon>Pseudomonadota</taxon>
        <taxon>Betaproteobacteria</taxon>
        <taxon>Burkholderiales</taxon>
        <taxon>Burkholderiaceae</taxon>
        <taxon>Paraburkholderia</taxon>
    </lineage>
</organism>
<proteinExistence type="predicted"/>
<evidence type="ECO:0000313" key="2">
    <source>
        <dbReference type="EMBL" id="POR54540.1"/>
    </source>
</evidence>
<evidence type="ECO:0000313" key="3">
    <source>
        <dbReference type="Proteomes" id="UP000237381"/>
    </source>
</evidence>
<reference evidence="2 3" key="1">
    <citation type="submission" date="2018-01" db="EMBL/GenBank/DDBJ databases">
        <title>Genomic Encyclopedia of Type Strains, Phase III (KMG-III): the genomes of soil and plant-associated and newly described type strains.</title>
        <authorList>
            <person name="Whitman W."/>
        </authorList>
    </citation>
    <scope>NUCLEOTIDE SEQUENCE [LARGE SCALE GENOMIC DNA]</scope>
    <source>
        <strain evidence="2 3">JCM 18070</strain>
    </source>
</reference>
<dbReference type="Proteomes" id="UP000237381">
    <property type="component" value="Unassembled WGS sequence"/>
</dbReference>
<dbReference type="OrthoDB" id="8687748at2"/>
<feature type="transmembrane region" description="Helical" evidence="1">
    <location>
        <begin position="19"/>
        <end position="39"/>
    </location>
</feature>
<keyword evidence="1" id="KW-1133">Transmembrane helix</keyword>
<dbReference type="EMBL" id="PQGA01000002">
    <property type="protein sequence ID" value="POR54540.1"/>
    <property type="molecule type" value="Genomic_DNA"/>
</dbReference>
<protein>
    <submittedName>
        <fullName evidence="2">Uncharacterized protein DUF4760</fullName>
    </submittedName>
</protein>
<dbReference type="Pfam" id="PF15956">
    <property type="entry name" value="DUF4760"/>
    <property type="match status" value="1"/>
</dbReference>
<evidence type="ECO:0000256" key="1">
    <source>
        <dbReference type="SAM" id="Phobius"/>
    </source>
</evidence>
<name>A0A2S4MII2_9BURK</name>
<accession>A0A2S4MII2</accession>
<comment type="caution">
    <text evidence="2">The sequence shown here is derived from an EMBL/GenBank/DDBJ whole genome shotgun (WGS) entry which is preliminary data.</text>
</comment>